<evidence type="ECO:0000313" key="3">
    <source>
        <dbReference type="Proteomes" id="UP001152759"/>
    </source>
</evidence>
<feature type="region of interest" description="Disordered" evidence="1">
    <location>
        <begin position="22"/>
        <end position="85"/>
    </location>
</feature>
<keyword evidence="3" id="KW-1185">Reference proteome</keyword>
<dbReference type="Proteomes" id="UP001152759">
    <property type="component" value="Unassembled WGS sequence"/>
</dbReference>
<accession>A0AAI8UPS5</accession>
<evidence type="ECO:0000256" key="1">
    <source>
        <dbReference type="SAM" id="MobiDB-lite"/>
    </source>
</evidence>
<protein>
    <submittedName>
        <fullName evidence="2">Uncharacterized protein</fullName>
    </submittedName>
</protein>
<name>A0AAI8UPS5_BEMTA</name>
<dbReference type="EMBL" id="CAKKNF020000074">
    <property type="protein sequence ID" value="CAH0749363.1"/>
    <property type="molecule type" value="Genomic_DNA"/>
</dbReference>
<organism evidence="2 3">
    <name type="scientific">Bemisia tabaci</name>
    <name type="common">Sweetpotato whitefly</name>
    <name type="synonym">Aleurodes tabaci</name>
    <dbReference type="NCBI Taxonomy" id="7038"/>
    <lineage>
        <taxon>Eukaryota</taxon>
        <taxon>Metazoa</taxon>
        <taxon>Ecdysozoa</taxon>
        <taxon>Arthropoda</taxon>
        <taxon>Hexapoda</taxon>
        <taxon>Insecta</taxon>
        <taxon>Pterygota</taxon>
        <taxon>Neoptera</taxon>
        <taxon>Paraneoptera</taxon>
        <taxon>Hemiptera</taxon>
        <taxon>Sternorrhyncha</taxon>
        <taxon>Aleyrodoidea</taxon>
        <taxon>Aleyrodidae</taxon>
        <taxon>Aleyrodinae</taxon>
        <taxon>Bemisia</taxon>
    </lineage>
</organism>
<proteinExistence type="predicted"/>
<feature type="compositionally biased region" description="Acidic residues" evidence="1">
    <location>
        <begin position="30"/>
        <end position="42"/>
    </location>
</feature>
<sequence>MAWFESGLSSLKGQLSNLTKEVKEVLTQPDSDEEVKAEDDDTASNSNRKGADKKPRVNLPSSESEEFLGQRSQNSTLVSSSKYYS</sequence>
<evidence type="ECO:0000313" key="2">
    <source>
        <dbReference type="EMBL" id="CAH0749363.1"/>
    </source>
</evidence>
<gene>
    <name evidence="2" type="ORF">BEMITA_LOCUS208</name>
</gene>
<dbReference type="AlphaFoldDB" id="A0AAI8UPS5"/>
<feature type="compositionally biased region" description="Polar residues" evidence="1">
    <location>
        <begin position="70"/>
        <end position="85"/>
    </location>
</feature>
<reference evidence="2" key="1">
    <citation type="submission" date="2021-12" db="EMBL/GenBank/DDBJ databases">
        <authorList>
            <person name="King R."/>
        </authorList>
    </citation>
    <scope>NUCLEOTIDE SEQUENCE</scope>
</reference>
<comment type="caution">
    <text evidence="2">The sequence shown here is derived from an EMBL/GenBank/DDBJ whole genome shotgun (WGS) entry which is preliminary data.</text>
</comment>